<evidence type="ECO:0000313" key="1">
    <source>
        <dbReference type="EMBL" id="KRL97332.1"/>
    </source>
</evidence>
<keyword evidence="2" id="KW-1185">Reference proteome</keyword>
<evidence type="ECO:0000313" key="2">
    <source>
        <dbReference type="Proteomes" id="UP000051580"/>
    </source>
</evidence>
<gene>
    <name evidence="1" type="ORF">FD28_GL001762</name>
</gene>
<protein>
    <submittedName>
        <fullName evidence="1">Uncharacterized protein</fullName>
    </submittedName>
</protein>
<accession>A0A0R1UXA4</accession>
<dbReference type="Proteomes" id="UP000051580">
    <property type="component" value="Unassembled WGS sequence"/>
</dbReference>
<organism evidence="1 2">
    <name type="scientific">Levilactobacillus hammesii DSM 16381</name>
    <dbReference type="NCBI Taxonomy" id="1423753"/>
    <lineage>
        <taxon>Bacteria</taxon>
        <taxon>Bacillati</taxon>
        <taxon>Bacillota</taxon>
        <taxon>Bacilli</taxon>
        <taxon>Lactobacillales</taxon>
        <taxon>Lactobacillaceae</taxon>
        <taxon>Levilactobacillus</taxon>
    </lineage>
</organism>
<reference evidence="1 2" key="1">
    <citation type="journal article" date="2015" name="Genome Announc.">
        <title>Expanding the biotechnology potential of lactobacilli through comparative genomics of 213 strains and associated genera.</title>
        <authorList>
            <person name="Sun Z."/>
            <person name="Harris H.M."/>
            <person name="McCann A."/>
            <person name="Guo C."/>
            <person name="Argimon S."/>
            <person name="Zhang W."/>
            <person name="Yang X."/>
            <person name="Jeffery I.B."/>
            <person name="Cooney J.C."/>
            <person name="Kagawa T.F."/>
            <person name="Liu W."/>
            <person name="Song Y."/>
            <person name="Salvetti E."/>
            <person name="Wrobel A."/>
            <person name="Rasinkangas P."/>
            <person name="Parkhill J."/>
            <person name="Rea M.C."/>
            <person name="O'Sullivan O."/>
            <person name="Ritari J."/>
            <person name="Douillard F.P."/>
            <person name="Paul Ross R."/>
            <person name="Yang R."/>
            <person name="Briner A.E."/>
            <person name="Felis G.E."/>
            <person name="de Vos W.M."/>
            <person name="Barrangou R."/>
            <person name="Klaenhammer T.R."/>
            <person name="Caufield P.W."/>
            <person name="Cui Y."/>
            <person name="Zhang H."/>
            <person name="O'Toole P.W."/>
        </authorList>
    </citation>
    <scope>NUCLEOTIDE SEQUENCE [LARGE SCALE GENOMIC DNA]</scope>
    <source>
        <strain evidence="1 2">DSM 16381</strain>
    </source>
</reference>
<comment type="caution">
    <text evidence="1">The sequence shown here is derived from an EMBL/GenBank/DDBJ whole genome shotgun (WGS) entry which is preliminary data.</text>
</comment>
<dbReference type="PATRIC" id="fig|1423753.3.peg.1830"/>
<sequence>MFNRWILPKEVTTMTEKLLIAPPEAEVLAEHLNEWAHWRQTADQTTADRDWDRFIEKSRKKAQWEAGLATEIDHWESLHAIQMALADNLAGTTHRGHTRQ</sequence>
<dbReference type="AlphaFoldDB" id="A0A0R1UXA4"/>
<name>A0A0R1UXA4_9LACO</name>
<dbReference type="EMBL" id="AZFS01000018">
    <property type="protein sequence ID" value="KRL97332.1"/>
    <property type="molecule type" value="Genomic_DNA"/>
</dbReference>
<proteinExistence type="predicted"/>